<proteinExistence type="predicted"/>
<evidence type="ECO:0000313" key="1">
    <source>
        <dbReference type="EMBL" id="CAH1785904.1"/>
    </source>
</evidence>
<dbReference type="EMBL" id="CAIIXF020000006">
    <property type="protein sequence ID" value="CAH1785904.1"/>
    <property type="molecule type" value="Genomic_DNA"/>
</dbReference>
<protein>
    <submittedName>
        <fullName evidence="1">Uncharacterized protein</fullName>
    </submittedName>
</protein>
<comment type="caution">
    <text evidence="1">The sequence shown here is derived from an EMBL/GenBank/DDBJ whole genome shotgun (WGS) entry which is preliminary data.</text>
</comment>
<organism evidence="1 2">
    <name type="scientific">Owenia fusiformis</name>
    <name type="common">Polychaete worm</name>
    <dbReference type="NCBI Taxonomy" id="6347"/>
    <lineage>
        <taxon>Eukaryota</taxon>
        <taxon>Metazoa</taxon>
        <taxon>Spiralia</taxon>
        <taxon>Lophotrochozoa</taxon>
        <taxon>Annelida</taxon>
        <taxon>Polychaeta</taxon>
        <taxon>Sedentaria</taxon>
        <taxon>Canalipalpata</taxon>
        <taxon>Sabellida</taxon>
        <taxon>Oweniida</taxon>
        <taxon>Oweniidae</taxon>
        <taxon>Owenia</taxon>
    </lineage>
</organism>
<name>A0A8J1XW45_OWEFU</name>
<evidence type="ECO:0000313" key="2">
    <source>
        <dbReference type="Proteomes" id="UP000749559"/>
    </source>
</evidence>
<dbReference type="Proteomes" id="UP000749559">
    <property type="component" value="Unassembled WGS sequence"/>
</dbReference>
<gene>
    <name evidence="1" type="ORF">OFUS_LOCUS11904</name>
</gene>
<keyword evidence="2" id="KW-1185">Reference proteome</keyword>
<reference evidence="1" key="1">
    <citation type="submission" date="2022-03" db="EMBL/GenBank/DDBJ databases">
        <authorList>
            <person name="Martin C."/>
        </authorList>
    </citation>
    <scope>NUCLEOTIDE SEQUENCE</scope>
</reference>
<accession>A0A8J1XW45</accession>
<sequence length="141" mass="15886">MDQKLKKYSLLFIEQLILLLQTILMSSKKIISVLSIQSFYPKSESQSYILIYHNVGALQSRLVMDMQVPKSVNLNFAMIGCGLSFFLAILPSHNGDFNTIGIYEDVILQSNFYASNNITHPSLGAGIPNVRTIFSQQYCEL</sequence>
<dbReference type="AlphaFoldDB" id="A0A8J1XW45"/>